<feature type="domain" description="Copper amine oxidase-like N-terminal" evidence="2">
    <location>
        <begin position="45"/>
        <end position="136"/>
    </location>
</feature>
<keyword evidence="4" id="KW-1185">Reference proteome</keyword>
<dbReference type="PANTHER" id="PTHR37841:SF1">
    <property type="entry name" value="DUF3298 DOMAIN-CONTAINING PROTEIN"/>
    <property type="match status" value="1"/>
</dbReference>
<feature type="chain" id="PRO_5019098700" description="Copper amine oxidase-like N-terminal domain-containing protein" evidence="1">
    <location>
        <begin position="23"/>
        <end position="553"/>
    </location>
</feature>
<protein>
    <recommendedName>
        <fullName evidence="2">Copper amine oxidase-like N-terminal domain-containing protein</fullName>
    </recommendedName>
</protein>
<reference evidence="3 4" key="1">
    <citation type="submission" date="2018-10" db="EMBL/GenBank/DDBJ databases">
        <title>Draft Genome Sequence of Anaerotignum sp. KCTC 15736.</title>
        <authorList>
            <person name="Choi S.H."/>
            <person name="Kim J.S."/>
            <person name="Kang S.W."/>
            <person name="Lee J.S."/>
            <person name="Park S.H."/>
        </authorList>
    </citation>
    <scope>NUCLEOTIDE SEQUENCE [LARGE SCALE GENOMIC DNA]</scope>
    <source>
        <strain evidence="3 4">KCTC 15736</strain>
    </source>
</reference>
<sequence>MKKLVCMALSAALLAGSVPAYAADYITKVPHTFTAKVGTTEFTKDGEAQPLDVPIYIKDGYTMLPLRTFMKAALGEKSQMVWNNEDKAATVVWGGNLIRFSIKENTIAQNGKDLPVWGKMEVKDGRVFVPLRNWSGILQSIGYLMEEGDITWDSTTRLATIRAVEQKLDPSNGLEKPTLSGKGAQASYTMALTTQYDEIEPLGDGYFLAQKYTGETNVGLGVSIGRRENVRYLLDSKGKVLQTYDTGTDNYMEDGGERTFLVGRNTENGFGNGAIDWEGKTVIPFIYNRVEPFSEGLAAVSDKNGTGFVNRNGEVVIPLQFEEAKPFSDGLAVVKKKDGTYAYIDKTGKIVIDAANYRHVESFSEGLAMVRSSDARRAGFIDQTGKEVIPCQYRWAGYFRNGATYASDAEGKNWLIDQTGKRLKRIADAEYLVYADDDRTKPNQQKNGMAMTEEIVNLPDGDHEHVRRYFDETDEISYETYLLKKGLSEGLAPYWDATAKKYGYVNESGTWVIAPAFDAAERFQDGYAVVANKIKLADGTKDVEWGIIRNPNR</sequence>
<dbReference type="SUPFAM" id="SSF55383">
    <property type="entry name" value="Copper amine oxidase, domain N"/>
    <property type="match status" value="2"/>
</dbReference>
<evidence type="ECO:0000313" key="3">
    <source>
        <dbReference type="EMBL" id="GCB29397.1"/>
    </source>
</evidence>
<dbReference type="InterPro" id="IPR012854">
    <property type="entry name" value="Cu_amine_oxidase-like_N"/>
</dbReference>
<dbReference type="PANTHER" id="PTHR37841">
    <property type="entry name" value="GLR2918 PROTEIN"/>
    <property type="match status" value="1"/>
</dbReference>
<dbReference type="Pfam" id="PF07833">
    <property type="entry name" value="Cu_amine_oxidN1"/>
    <property type="match status" value="1"/>
</dbReference>
<dbReference type="Pfam" id="PF14903">
    <property type="entry name" value="WG_beta_rep"/>
    <property type="match status" value="5"/>
</dbReference>
<dbReference type="Gene3D" id="3.30.457.10">
    <property type="entry name" value="Copper amine oxidase-like, N-terminal domain"/>
    <property type="match status" value="2"/>
</dbReference>
<comment type="caution">
    <text evidence="3">The sequence shown here is derived from an EMBL/GenBank/DDBJ whole genome shotgun (WGS) entry which is preliminary data.</text>
</comment>
<proteinExistence type="predicted"/>
<dbReference type="AlphaFoldDB" id="A0A401LCV2"/>
<dbReference type="InterPro" id="IPR036582">
    <property type="entry name" value="Mao_N_sf"/>
</dbReference>
<evidence type="ECO:0000256" key="1">
    <source>
        <dbReference type="SAM" id="SignalP"/>
    </source>
</evidence>
<keyword evidence="1" id="KW-0732">Signal</keyword>
<organism evidence="3 4">
    <name type="scientific">Anaerotignum faecicola</name>
    <dbReference type="NCBI Taxonomy" id="2358141"/>
    <lineage>
        <taxon>Bacteria</taxon>
        <taxon>Bacillati</taxon>
        <taxon>Bacillota</taxon>
        <taxon>Clostridia</taxon>
        <taxon>Lachnospirales</taxon>
        <taxon>Anaerotignaceae</taxon>
        <taxon>Anaerotignum</taxon>
    </lineage>
</organism>
<dbReference type="OrthoDB" id="210273at2"/>
<dbReference type="EMBL" id="BHVZ01000001">
    <property type="protein sequence ID" value="GCB29397.1"/>
    <property type="molecule type" value="Genomic_DNA"/>
</dbReference>
<evidence type="ECO:0000313" key="4">
    <source>
        <dbReference type="Proteomes" id="UP000287361"/>
    </source>
</evidence>
<gene>
    <name evidence="3" type="ORF">KGMB03357_10580</name>
</gene>
<name>A0A401LCV2_9FIRM</name>
<feature type="signal peptide" evidence="1">
    <location>
        <begin position="1"/>
        <end position="22"/>
    </location>
</feature>
<dbReference type="SUPFAM" id="SSF69360">
    <property type="entry name" value="Cell wall binding repeat"/>
    <property type="match status" value="1"/>
</dbReference>
<accession>A0A401LCV2</accession>
<dbReference type="InterPro" id="IPR032774">
    <property type="entry name" value="WG_beta_rep"/>
</dbReference>
<evidence type="ECO:0000259" key="2">
    <source>
        <dbReference type="Pfam" id="PF07833"/>
    </source>
</evidence>
<dbReference type="Proteomes" id="UP000287361">
    <property type="component" value="Unassembled WGS sequence"/>
</dbReference>